<dbReference type="CDD" id="cd00056">
    <property type="entry name" value="ENDO3c"/>
    <property type="match status" value="1"/>
</dbReference>
<comment type="catalytic activity">
    <reaction evidence="1">
        <text>Hydrolysis of alkylated DNA, releasing 3-methyladenine, 3-methylguanine, 7-methylguanine and 7-methyladenine.</text>
        <dbReference type="EC" id="3.2.2.21"/>
    </reaction>
</comment>
<dbReference type="EMBL" id="MSPX01000015">
    <property type="protein sequence ID" value="OQP85217.1"/>
    <property type="molecule type" value="Genomic_DNA"/>
</dbReference>
<dbReference type="PANTHER" id="PTHR43003:SF13">
    <property type="entry name" value="DNA-3-METHYLADENINE GLYCOSYLASE 2"/>
    <property type="match status" value="1"/>
</dbReference>
<dbReference type="InterPro" id="IPR051912">
    <property type="entry name" value="Alkylbase_DNA_Glycosylase/TA"/>
</dbReference>
<keyword evidence="4" id="KW-0234">DNA repair</keyword>
<organism evidence="6 7">
    <name type="scientific">Xaviernesmea rhizosphaerae</name>
    <dbReference type="NCBI Taxonomy" id="1672749"/>
    <lineage>
        <taxon>Bacteria</taxon>
        <taxon>Pseudomonadati</taxon>
        <taxon>Pseudomonadota</taxon>
        <taxon>Alphaproteobacteria</taxon>
        <taxon>Hyphomicrobiales</taxon>
        <taxon>Rhizobiaceae</taxon>
        <taxon>Rhizobium/Agrobacterium group</taxon>
        <taxon>Xaviernesmea</taxon>
    </lineage>
</organism>
<evidence type="ECO:0000259" key="5">
    <source>
        <dbReference type="SMART" id="SM00478"/>
    </source>
</evidence>
<feature type="domain" description="HhH-GPD" evidence="5">
    <location>
        <begin position="55"/>
        <end position="207"/>
    </location>
</feature>
<dbReference type="Pfam" id="PF00730">
    <property type="entry name" value="HhH-GPD"/>
    <property type="match status" value="1"/>
</dbReference>
<evidence type="ECO:0000256" key="3">
    <source>
        <dbReference type="ARBA" id="ARBA00022763"/>
    </source>
</evidence>
<dbReference type="EC" id="3.2.2.21" evidence="2"/>
<dbReference type="InterPro" id="IPR011257">
    <property type="entry name" value="DNA_glycosylase"/>
</dbReference>
<proteinExistence type="predicted"/>
<dbReference type="SUPFAM" id="SSF48150">
    <property type="entry name" value="DNA-glycosylase"/>
    <property type="match status" value="1"/>
</dbReference>
<evidence type="ECO:0000256" key="4">
    <source>
        <dbReference type="ARBA" id="ARBA00023204"/>
    </source>
</evidence>
<dbReference type="InterPro" id="IPR003265">
    <property type="entry name" value="HhH-GPD_domain"/>
</dbReference>
<protein>
    <recommendedName>
        <fullName evidence="2">DNA-3-methyladenine glycosylase II</fullName>
        <ecNumber evidence="2">3.2.2.21</ecNumber>
    </recommendedName>
</protein>
<evidence type="ECO:0000256" key="2">
    <source>
        <dbReference type="ARBA" id="ARBA00012000"/>
    </source>
</evidence>
<dbReference type="RefSeq" id="WP_081176924.1">
    <property type="nucleotide sequence ID" value="NZ_MSPX01000015.1"/>
</dbReference>
<accession>A0ABX3PB38</accession>
<keyword evidence="7" id="KW-1185">Reference proteome</keyword>
<dbReference type="PANTHER" id="PTHR43003">
    <property type="entry name" value="DNA-3-METHYLADENINE GLYCOSYLASE"/>
    <property type="match status" value="1"/>
</dbReference>
<evidence type="ECO:0000313" key="7">
    <source>
        <dbReference type="Proteomes" id="UP000192652"/>
    </source>
</evidence>
<dbReference type="SMART" id="SM00478">
    <property type="entry name" value="ENDO3c"/>
    <property type="match status" value="1"/>
</dbReference>
<comment type="caution">
    <text evidence="6">The sequence shown here is derived from an EMBL/GenBank/DDBJ whole genome shotgun (WGS) entry which is preliminary data.</text>
</comment>
<dbReference type="Gene3D" id="1.10.1670.40">
    <property type="match status" value="1"/>
</dbReference>
<dbReference type="Proteomes" id="UP000192652">
    <property type="component" value="Unassembled WGS sequence"/>
</dbReference>
<evidence type="ECO:0000256" key="1">
    <source>
        <dbReference type="ARBA" id="ARBA00000086"/>
    </source>
</evidence>
<sequence length="219" mass="23014">MSLPARRLVTTADLETALDALMRIDPRLEPIRAAAGVLPLRHLPEGFAGLAFVIVSQMVSRAAATAIWQRMEAAEATGAARLAQSSPQEHRAWGLSRAKAASLTAAAEACLTGHLDLKALAVAPAEQAFSALTRLRGIGPWTAEVYLLLGLGHADIFPAGDVALQAAAQDVLGLASRPKGPDFAEIAKGWSPERSVAARLLWAHYARIKAAPLSAVPLP</sequence>
<evidence type="ECO:0000313" key="6">
    <source>
        <dbReference type="EMBL" id="OQP85217.1"/>
    </source>
</evidence>
<gene>
    <name evidence="6" type="ORF">BTR14_16370</name>
</gene>
<dbReference type="Gene3D" id="1.10.340.30">
    <property type="entry name" value="Hypothetical protein, domain 2"/>
    <property type="match status" value="1"/>
</dbReference>
<name>A0ABX3PB38_9HYPH</name>
<reference evidence="6 7" key="1">
    <citation type="journal article" date="2017" name="Antonie Van Leeuwenhoek">
        <title>Rhizobium rhizosphaerae sp. nov., a novel species isolated from rice rhizosphere.</title>
        <authorList>
            <person name="Zhao J.J."/>
            <person name="Zhang J."/>
            <person name="Zhang R.J."/>
            <person name="Zhang C.W."/>
            <person name="Yin H.Q."/>
            <person name="Zhang X.X."/>
        </authorList>
    </citation>
    <scope>NUCLEOTIDE SEQUENCE [LARGE SCALE GENOMIC DNA]</scope>
    <source>
        <strain evidence="6 7">RD15</strain>
    </source>
</reference>
<keyword evidence="3" id="KW-0227">DNA damage</keyword>